<sequence length="112" mass="12674">MLCCSSQQLANNLIGLGGELAGEHLDCPIGPRFSLGFSQLDTHINLQKMLWKVHATWPSWYKPLHALMFFLAPEVINWYSRSIYVACPDVDSSNNALTVFLRHILSWLSLTL</sequence>
<comment type="caution">
    <text evidence="1">The sequence shown here is derived from an EMBL/GenBank/DDBJ whole genome shotgun (WGS) entry which is preliminary data.</text>
</comment>
<keyword evidence="2" id="KW-1185">Reference proteome</keyword>
<dbReference type="EMBL" id="JAGFBR010000008">
    <property type="protein sequence ID" value="KAH0463030.1"/>
    <property type="molecule type" value="Genomic_DNA"/>
</dbReference>
<protein>
    <submittedName>
        <fullName evidence="1">Uncharacterized protein</fullName>
    </submittedName>
</protein>
<proteinExistence type="predicted"/>
<reference evidence="1 2" key="1">
    <citation type="journal article" date="2021" name="Hortic Res">
        <title>Chromosome-scale assembly of the Dendrobium chrysotoxum genome enhances the understanding of orchid evolution.</title>
        <authorList>
            <person name="Zhang Y."/>
            <person name="Zhang G.Q."/>
            <person name="Zhang D."/>
            <person name="Liu X.D."/>
            <person name="Xu X.Y."/>
            <person name="Sun W.H."/>
            <person name="Yu X."/>
            <person name="Zhu X."/>
            <person name="Wang Z.W."/>
            <person name="Zhao X."/>
            <person name="Zhong W.Y."/>
            <person name="Chen H."/>
            <person name="Yin W.L."/>
            <person name="Huang T."/>
            <person name="Niu S.C."/>
            <person name="Liu Z.J."/>
        </authorList>
    </citation>
    <scope>NUCLEOTIDE SEQUENCE [LARGE SCALE GENOMIC DNA]</scope>
    <source>
        <strain evidence="1">Lindl</strain>
    </source>
</reference>
<name>A0AAV7H4B5_DENCH</name>
<accession>A0AAV7H4B5</accession>
<dbReference type="AlphaFoldDB" id="A0AAV7H4B5"/>
<gene>
    <name evidence="1" type="ORF">IEQ34_007612</name>
</gene>
<evidence type="ECO:0000313" key="2">
    <source>
        <dbReference type="Proteomes" id="UP000775213"/>
    </source>
</evidence>
<organism evidence="1 2">
    <name type="scientific">Dendrobium chrysotoxum</name>
    <name type="common">Orchid</name>
    <dbReference type="NCBI Taxonomy" id="161865"/>
    <lineage>
        <taxon>Eukaryota</taxon>
        <taxon>Viridiplantae</taxon>
        <taxon>Streptophyta</taxon>
        <taxon>Embryophyta</taxon>
        <taxon>Tracheophyta</taxon>
        <taxon>Spermatophyta</taxon>
        <taxon>Magnoliopsida</taxon>
        <taxon>Liliopsida</taxon>
        <taxon>Asparagales</taxon>
        <taxon>Orchidaceae</taxon>
        <taxon>Epidendroideae</taxon>
        <taxon>Malaxideae</taxon>
        <taxon>Dendrobiinae</taxon>
        <taxon>Dendrobium</taxon>
    </lineage>
</organism>
<dbReference type="Proteomes" id="UP000775213">
    <property type="component" value="Unassembled WGS sequence"/>
</dbReference>
<evidence type="ECO:0000313" key="1">
    <source>
        <dbReference type="EMBL" id="KAH0463030.1"/>
    </source>
</evidence>